<dbReference type="Proteomes" id="UP000275078">
    <property type="component" value="Unassembled WGS sequence"/>
</dbReference>
<dbReference type="AlphaFoldDB" id="A0A3N4IDQ1"/>
<feature type="compositionally biased region" description="Basic and acidic residues" evidence="1">
    <location>
        <begin position="37"/>
        <end position="54"/>
    </location>
</feature>
<evidence type="ECO:0000313" key="3">
    <source>
        <dbReference type="EMBL" id="RPA83597.1"/>
    </source>
</evidence>
<accession>A0A3N4IDQ1</accession>
<evidence type="ECO:0000256" key="1">
    <source>
        <dbReference type="SAM" id="MobiDB-lite"/>
    </source>
</evidence>
<gene>
    <name evidence="3" type="ORF">BJ508DRAFT_413271</name>
</gene>
<reference evidence="3 4" key="1">
    <citation type="journal article" date="2018" name="Nat. Ecol. Evol.">
        <title>Pezizomycetes genomes reveal the molecular basis of ectomycorrhizal truffle lifestyle.</title>
        <authorList>
            <person name="Murat C."/>
            <person name="Payen T."/>
            <person name="Noel B."/>
            <person name="Kuo A."/>
            <person name="Morin E."/>
            <person name="Chen J."/>
            <person name="Kohler A."/>
            <person name="Krizsan K."/>
            <person name="Balestrini R."/>
            <person name="Da Silva C."/>
            <person name="Montanini B."/>
            <person name="Hainaut M."/>
            <person name="Levati E."/>
            <person name="Barry K.W."/>
            <person name="Belfiori B."/>
            <person name="Cichocki N."/>
            <person name="Clum A."/>
            <person name="Dockter R.B."/>
            <person name="Fauchery L."/>
            <person name="Guy J."/>
            <person name="Iotti M."/>
            <person name="Le Tacon F."/>
            <person name="Lindquist E.A."/>
            <person name="Lipzen A."/>
            <person name="Malagnac F."/>
            <person name="Mello A."/>
            <person name="Molinier V."/>
            <person name="Miyauchi S."/>
            <person name="Poulain J."/>
            <person name="Riccioni C."/>
            <person name="Rubini A."/>
            <person name="Sitrit Y."/>
            <person name="Splivallo R."/>
            <person name="Traeger S."/>
            <person name="Wang M."/>
            <person name="Zifcakova L."/>
            <person name="Wipf D."/>
            <person name="Zambonelli A."/>
            <person name="Paolocci F."/>
            <person name="Nowrousian M."/>
            <person name="Ottonello S."/>
            <person name="Baldrian P."/>
            <person name="Spatafora J.W."/>
            <person name="Henrissat B."/>
            <person name="Nagy L.G."/>
            <person name="Aury J.M."/>
            <person name="Wincker P."/>
            <person name="Grigoriev I.V."/>
            <person name="Bonfante P."/>
            <person name="Martin F.M."/>
        </authorList>
    </citation>
    <scope>NUCLEOTIDE SEQUENCE [LARGE SCALE GENOMIC DNA]</scope>
    <source>
        <strain evidence="3 4">RN42</strain>
    </source>
</reference>
<organism evidence="3 4">
    <name type="scientific">Ascobolus immersus RN42</name>
    <dbReference type="NCBI Taxonomy" id="1160509"/>
    <lineage>
        <taxon>Eukaryota</taxon>
        <taxon>Fungi</taxon>
        <taxon>Dikarya</taxon>
        <taxon>Ascomycota</taxon>
        <taxon>Pezizomycotina</taxon>
        <taxon>Pezizomycetes</taxon>
        <taxon>Pezizales</taxon>
        <taxon>Ascobolaceae</taxon>
        <taxon>Ascobolus</taxon>
    </lineage>
</organism>
<evidence type="ECO:0000313" key="4">
    <source>
        <dbReference type="Proteomes" id="UP000275078"/>
    </source>
</evidence>
<feature type="chain" id="PRO_5018209679" evidence="2">
    <location>
        <begin position="22"/>
        <end position="54"/>
    </location>
</feature>
<protein>
    <submittedName>
        <fullName evidence="3">Uncharacterized protein</fullName>
    </submittedName>
</protein>
<keyword evidence="4" id="KW-1185">Reference proteome</keyword>
<proteinExistence type="predicted"/>
<feature type="compositionally biased region" description="Pro residues" evidence="1">
    <location>
        <begin position="24"/>
        <end position="33"/>
    </location>
</feature>
<dbReference type="EMBL" id="ML119663">
    <property type="protein sequence ID" value="RPA83597.1"/>
    <property type="molecule type" value="Genomic_DNA"/>
</dbReference>
<feature type="signal peptide" evidence="2">
    <location>
        <begin position="1"/>
        <end position="21"/>
    </location>
</feature>
<evidence type="ECO:0000256" key="2">
    <source>
        <dbReference type="SAM" id="SignalP"/>
    </source>
</evidence>
<feature type="region of interest" description="Disordered" evidence="1">
    <location>
        <begin position="21"/>
        <end position="54"/>
    </location>
</feature>
<keyword evidence="2" id="KW-0732">Signal</keyword>
<sequence length="54" mass="6010">MNAKSLLVLLVAPLFATAVLATPVPKPPQPPLLRPSKQWDHDNRTGRLRLNKDN</sequence>
<name>A0A3N4IDQ1_ASCIM</name>